<protein>
    <recommendedName>
        <fullName evidence="3">Ubiquitinyl hydrolase 1</fullName>
    </recommendedName>
</protein>
<name>A0ABU7AB27_9TELE</name>
<sequence length="124" mass="14205">MAAEHEDTLLRLFNEQLISDSVVQFLRLLTSAHLQTHADDFCNFIEAPDLKVYCRQEVEVMAMECDHVDILALSQALDVGIHIASMEGDEQQLVHHIIPEGADPSVRLLYQMSHYNILYRQTQL</sequence>
<dbReference type="Pfam" id="PF10275">
    <property type="entry name" value="Peptidase_C65"/>
    <property type="match status" value="1"/>
</dbReference>
<dbReference type="InterPro" id="IPR038765">
    <property type="entry name" value="Papain-like_cys_pep_sf"/>
</dbReference>
<comment type="caution">
    <text evidence="1">The sequence shown here is derived from an EMBL/GenBank/DDBJ whole genome shotgun (WGS) entry which is preliminary data.</text>
</comment>
<accession>A0ABU7AB27</accession>
<dbReference type="PANTHER" id="PTHR12931">
    <property type="entry name" value="UBIQUITIN THIOLESTERASE PROTEIN OTUB"/>
    <property type="match status" value="1"/>
</dbReference>
<keyword evidence="2" id="KW-1185">Reference proteome</keyword>
<dbReference type="InterPro" id="IPR042467">
    <property type="entry name" value="Peptidase_C65_otubain_sub2"/>
</dbReference>
<gene>
    <name evidence="1" type="ORF">ATANTOWER_006273</name>
</gene>
<dbReference type="Gene3D" id="1.20.1300.20">
    <property type="entry name" value="Peptidase C65 Otubain, subdomain 2"/>
    <property type="match status" value="1"/>
</dbReference>
<reference evidence="1 2" key="1">
    <citation type="submission" date="2021-07" db="EMBL/GenBank/DDBJ databases">
        <authorList>
            <person name="Palmer J.M."/>
        </authorList>
    </citation>
    <scope>NUCLEOTIDE SEQUENCE [LARGE SCALE GENOMIC DNA]</scope>
    <source>
        <strain evidence="1 2">AT_MEX2019</strain>
        <tissue evidence="1">Muscle</tissue>
    </source>
</reference>
<dbReference type="SUPFAM" id="SSF54001">
    <property type="entry name" value="Cysteine proteinases"/>
    <property type="match status" value="1"/>
</dbReference>
<proteinExistence type="predicted"/>
<organism evidence="1 2">
    <name type="scientific">Ataeniobius toweri</name>
    <dbReference type="NCBI Taxonomy" id="208326"/>
    <lineage>
        <taxon>Eukaryota</taxon>
        <taxon>Metazoa</taxon>
        <taxon>Chordata</taxon>
        <taxon>Craniata</taxon>
        <taxon>Vertebrata</taxon>
        <taxon>Euteleostomi</taxon>
        <taxon>Actinopterygii</taxon>
        <taxon>Neopterygii</taxon>
        <taxon>Teleostei</taxon>
        <taxon>Neoteleostei</taxon>
        <taxon>Acanthomorphata</taxon>
        <taxon>Ovalentaria</taxon>
        <taxon>Atherinomorphae</taxon>
        <taxon>Cyprinodontiformes</taxon>
        <taxon>Goodeidae</taxon>
        <taxon>Ataeniobius</taxon>
    </lineage>
</organism>
<dbReference type="Proteomes" id="UP001345963">
    <property type="component" value="Unassembled WGS sequence"/>
</dbReference>
<dbReference type="InterPro" id="IPR019400">
    <property type="entry name" value="Peptidase_C65_otubain"/>
</dbReference>
<dbReference type="PANTHER" id="PTHR12931:SF32">
    <property type="entry name" value="UBIQUITIN THIOESTERASE"/>
    <property type="match status" value="1"/>
</dbReference>
<evidence type="ECO:0000313" key="2">
    <source>
        <dbReference type="Proteomes" id="UP001345963"/>
    </source>
</evidence>
<evidence type="ECO:0008006" key="3">
    <source>
        <dbReference type="Google" id="ProtNLM"/>
    </source>
</evidence>
<dbReference type="EMBL" id="JAHUTI010010006">
    <property type="protein sequence ID" value="MED6234883.1"/>
    <property type="molecule type" value="Genomic_DNA"/>
</dbReference>
<evidence type="ECO:0000313" key="1">
    <source>
        <dbReference type="EMBL" id="MED6234883.1"/>
    </source>
</evidence>